<proteinExistence type="predicted"/>
<sequence length="501" mass="57022">MEAVDILSPRAYQVAEAHNLGVPRVEFRSKKPLFWPYIFAILWWGAIFFVVSSRLSLLVAPMAVKYDELMFGSDITGGILFICGLLVLWFPLKKWMWGASRFYLCAGGFVIGTTKYVKEVVRWEDIAGIQRYSILPPENSMLSSTPLGWGHVFVTSGGRGYTFDDGRGRLLVQCFTEALLPSILERYEASQAFQFGALTLNSEGIWLIPDERESLFQEARYSTGMNWIMRKALGRLDRKFKLRGIGVEAGEHFISWEGMHMPWIDESQGALVISRGHETWHWAMVPLHKVTNVEICLQLMEYILCGEVLQDESHSLATHTLATDAEQAVETSQLIGVYRTKMRYSDMVRFGLQCLLYCFMLSPFVFSIFLFYVIRIFGPYPVPLISLLPSAFFSLNGFVFVCLSAASTLRRHKTLVTPLRRKIIVHLYKDGFVYHEGREKRVVAWSQIELVRRKSALQGYGQIQTDYIVRLKNGSAITLLALIKDVDELGSVIERGVAEAQ</sequence>
<name>A0A8J3MW87_9CHLR</name>
<evidence type="ECO:0000313" key="2">
    <source>
        <dbReference type="EMBL" id="GHO48418.1"/>
    </source>
</evidence>
<feature type="transmembrane region" description="Helical" evidence="1">
    <location>
        <begin position="380"/>
        <end position="403"/>
    </location>
</feature>
<evidence type="ECO:0000313" key="3">
    <source>
        <dbReference type="Proteomes" id="UP000612362"/>
    </source>
</evidence>
<organism evidence="2 3">
    <name type="scientific">Ktedonospora formicarum</name>
    <dbReference type="NCBI Taxonomy" id="2778364"/>
    <lineage>
        <taxon>Bacteria</taxon>
        <taxon>Bacillati</taxon>
        <taxon>Chloroflexota</taxon>
        <taxon>Ktedonobacteria</taxon>
        <taxon>Ktedonobacterales</taxon>
        <taxon>Ktedonobacteraceae</taxon>
        <taxon>Ktedonospora</taxon>
    </lineage>
</organism>
<protein>
    <submittedName>
        <fullName evidence="2">Uncharacterized protein</fullName>
    </submittedName>
</protein>
<feature type="transmembrane region" description="Helical" evidence="1">
    <location>
        <begin position="350"/>
        <end position="374"/>
    </location>
</feature>
<gene>
    <name evidence="2" type="ORF">KSX_65810</name>
</gene>
<dbReference type="AlphaFoldDB" id="A0A8J3MW87"/>
<feature type="transmembrane region" description="Helical" evidence="1">
    <location>
        <begin position="34"/>
        <end position="55"/>
    </location>
</feature>
<keyword evidence="1" id="KW-0812">Transmembrane</keyword>
<keyword evidence="1" id="KW-0472">Membrane</keyword>
<reference evidence="2" key="1">
    <citation type="submission" date="2020-10" db="EMBL/GenBank/DDBJ databases">
        <title>Taxonomic study of unclassified bacteria belonging to the class Ktedonobacteria.</title>
        <authorList>
            <person name="Yabe S."/>
            <person name="Wang C.M."/>
            <person name="Zheng Y."/>
            <person name="Sakai Y."/>
            <person name="Cavaletti L."/>
            <person name="Monciardini P."/>
            <person name="Donadio S."/>
        </authorList>
    </citation>
    <scope>NUCLEOTIDE SEQUENCE</scope>
    <source>
        <strain evidence="2">SOSP1-1</strain>
    </source>
</reference>
<accession>A0A8J3MW87</accession>
<keyword evidence="1" id="KW-1133">Transmembrane helix</keyword>
<dbReference type="EMBL" id="BNJF01000004">
    <property type="protein sequence ID" value="GHO48418.1"/>
    <property type="molecule type" value="Genomic_DNA"/>
</dbReference>
<comment type="caution">
    <text evidence="2">The sequence shown here is derived from an EMBL/GenBank/DDBJ whole genome shotgun (WGS) entry which is preliminary data.</text>
</comment>
<keyword evidence="3" id="KW-1185">Reference proteome</keyword>
<dbReference type="Proteomes" id="UP000612362">
    <property type="component" value="Unassembled WGS sequence"/>
</dbReference>
<dbReference type="InterPro" id="IPR046492">
    <property type="entry name" value="DUF6585"/>
</dbReference>
<feature type="transmembrane region" description="Helical" evidence="1">
    <location>
        <begin position="75"/>
        <end position="92"/>
    </location>
</feature>
<evidence type="ECO:0000256" key="1">
    <source>
        <dbReference type="SAM" id="Phobius"/>
    </source>
</evidence>
<dbReference type="Pfam" id="PF20226">
    <property type="entry name" value="DUF6585"/>
    <property type="match status" value="1"/>
</dbReference>